<dbReference type="Proteomes" id="UP000093111">
    <property type="component" value="Unassembled WGS sequence"/>
</dbReference>
<feature type="transmembrane region" description="Helical" evidence="1">
    <location>
        <begin position="81"/>
        <end position="101"/>
    </location>
</feature>
<dbReference type="STRING" id="1612624.ADU59_28750"/>
<accession>A0A1C7NSR0</accession>
<evidence type="ECO:0000313" key="2">
    <source>
        <dbReference type="EMBL" id="OBZ92045.1"/>
    </source>
</evidence>
<gene>
    <name evidence="2" type="ORF">ADU59_28750</name>
</gene>
<dbReference type="EMBL" id="LGLV01000025">
    <property type="protein sequence ID" value="OBZ92045.1"/>
    <property type="molecule type" value="Genomic_DNA"/>
</dbReference>
<keyword evidence="1" id="KW-0812">Transmembrane</keyword>
<name>A0A1C7NSR0_9HYPH</name>
<organism evidence="2 3">
    <name type="scientific">Pararhizobium polonicum</name>
    <dbReference type="NCBI Taxonomy" id="1612624"/>
    <lineage>
        <taxon>Bacteria</taxon>
        <taxon>Pseudomonadati</taxon>
        <taxon>Pseudomonadota</taxon>
        <taxon>Alphaproteobacteria</taxon>
        <taxon>Hyphomicrobiales</taxon>
        <taxon>Rhizobiaceae</taxon>
        <taxon>Rhizobium/Agrobacterium group</taxon>
        <taxon>Pararhizobium</taxon>
    </lineage>
</organism>
<protein>
    <submittedName>
        <fullName evidence="2">Uncharacterized protein</fullName>
    </submittedName>
</protein>
<comment type="caution">
    <text evidence="2">The sequence shown here is derived from an EMBL/GenBank/DDBJ whole genome shotgun (WGS) entry which is preliminary data.</text>
</comment>
<proteinExistence type="predicted"/>
<keyword evidence="3" id="KW-1185">Reference proteome</keyword>
<evidence type="ECO:0000313" key="3">
    <source>
        <dbReference type="Proteomes" id="UP000093111"/>
    </source>
</evidence>
<sequence>MKPNVAPQVTPVSSQCRVMSGVNLFNEREAARADDRKARPYRLSRREAEGLSLENSIGVHRDRATMPDGCFSRFASVNVTLTLILLLSIATRGIFTYGIFVHRGELS</sequence>
<keyword evidence="1" id="KW-0472">Membrane</keyword>
<reference evidence="2 3" key="1">
    <citation type="journal article" date="2016" name="Syst. Appl. Microbiol.">
        <title>Pararhizobium polonicum sp. nov. isolated from tumors on stone fruit rootstocks.</title>
        <authorList>
            <person name="Pulawska J."/>
            <person name="Kuzmanovic N."/>
            <person name="Willems A."/>
            <person name="Pothier J.F."/>
        </authorList>
    </citation>
    <scope>NUCLEOTIDE SEQUENCE [LARGE SCALE GENOMIC DNA]</scope>
    <source>
        <strain evidence="2 3">F5.1</strain>
    </source>
</reference>
<keyword evidence="1" id="KW-1133">Transmembrane helix</keyword>
<dbReference type="AlphaFoldDB" id="A0A1C7NSR0"/>
<evidence type="ECO:0000256" key="1">
    <source>
        <dbReference type="SAM" id="Phobius"/>
    </source>
</evidence>